<dbReference type="InterPro" id="IPR008145">
    <property type="entry name" value="GK/Ca_channel_bsu"/>
</dbReference>
<dbReference type="InterPro" id="IPR027417">
    <property type="entry name" value="P-loop_NTPase"/>
</dbReference>
<dbReference type="GO" id="GO:0043113">
    <property type="term" value="P:receptor clustering"/>
    <property type="evidence" value="ECO:0007669"/>
    <property type="project" value="TreeGrafter"/>
</dbReference>
<dbReference type="FunFam" id="3.30.63.10:FF:000001">
    <property type="entry name" value="Disks large homolog 1 isoform 2"/>
    <property type="match status" value="1"/>
</dbReference>
<dbReference type="PROSITE" id="PS50106">
    <property type="entry name" value="PDZ"/>
    <property type="match status" value="3"/>
</dbReference>
<dbReference type="PANTHER" id="PTHR23119">
    <property type="entry name" value="DISCS LARGE"/>
    <property type="match status" value="1"/>
</dbReference>
<dbReference type="SUPFAM" id="SSF52540">
    <property type="entry name" value="P-loop containing nucleoside triphosphate hydrolases"/>
    <property type="match status" value="1"/>
</dbReference>
<dbReference type="PROSITE" id="PS00856">
    <property type="entry name" value="GUANYLATE_KINASE_1"/>
    <property type="match status" value="1"/>
</dbReference>
<evidence type="ECO:0000256" key="4">
    <source>
        <dbReference type="SAM" id="MobiDB-lite"/>
    </source>
</evidence>
<dbReference type="GO" id="GO:0098839">
    <property type="term" value="C:postsynaptic density membrane"/>
    <property type="evidence" value="ECO:0007669"/>
    <property type="project" value="TreeGrafter"/>
</dbReference>
<dbReference type="SMART" id="SM00072">
    <property type="entry name" value="GuKc"/>
    <property type="match status" value="1"/>
</dbReference>
<dbReference type="Pfam" id="PF00625">
    <property type="entry name" value="Guanylate_kin"/>
    <property type="match status" value="1"/>
</dbReference>
<comment type="subcellular location">
    <subcellularLocation>
        <location evidence="1">Membrane</location>
    </subcellularLocation>
</comment>
<evidence type="ECO:0000259" key="5">
    <source>
        <dbReference type="PROSITE" id="PS50052"/>
    </source>
</evidence>
<dbReference type="SUPFAM" id="SSF50156">
    <property type="entry name" value="PDZ domain-like"/>
    <property type="match status" value="4"/>
</dbReference>
<dbReference type="GO" id="GO:0097120">
    <property type="term" value="P:receptor localization to synapse"/>
    <property type="evidence" value="ECO:0007669"/>
    <property type="project" value="TreeGrafter"/>
</dbReference>
<dbReference type="Gene3D" id="2.30.30.40">
    <property type="entry name" value="SH3 Domains"/>
    <property type="match status" value="1"/>
</dbReference>
<evidence type="ECO:0000256" key="1">
    <source>
        <dbReference type="ARBA" id="ARBA00004370"/>
    </source>
</evidence>
<reference evidence="7" key="1">
    <citation type="submission" date="2020-11" db="EMBL/GenBank/DDBJ databases">
        <authorList>
            <person name="Tran Van P."/>
        </authorList>
    </citation>
    <scope>NUCLEOTIDE SEQUENCE</scope>
</reference>
<evidence type="ECO:0000256" key="3">
    <source>
        <dbReference type="ARBA" id="ARBA00023136"/>
    </source>
</evidence>
<dbReference type="GO" id="GO:0007268">
    <property type="term" value="P:chemical synaptic transmission"/>
    <property type="evidence" value="ECO:0007669"/>
    <property type="project" value="TreeGrafter"/>
</dbReference>
<dbReference type="Proteomes" id="UP000677054">
    <property type="component" value="Unassembled WGS sequence"/>
</dbReference>
<name>A0A7R8X969_9CRUS</name>
<dbReference type="SUPFAM" id="SSF50044">
    <property type="entry name" value="SH3-domain"/>
    <property type="match status" value="1"/>
</dbReference>
<dbReference type="GO" id="GO:0016323">
    <property type="term" value="C:basolateral plasma membrane"/>
    <property type="evidence" value="ECO:0007669"/>
    <property type="project" value="TreeGrafter"/>
</dbReference>
<evidence type="ECO:0000313" key="8">
    <source>
        <dbReference type="Proteomes" id="UP000677054"/>
    </source>
</evidence>
<dbReference type="GO" id="GO:0099072">
    <property type="term" value="P:regulation of postsynaptic membrane neurotransmitter receptor levels"/>
    <property type="evidence" value="ECO:0007669"/>
    <property type="project" value="TreeGrafter"/>
</dbReference>
<feature type="domain" description="Guanylate kinase-like" evidence="5">
    <location>
        <begin position="670"/>
        <end position="865"/>
    </location>
</feature>
<dbReference type="InterPro" id="IPR020590">
    <property type="entry name" value="Guanylate_kinase_CS"/>
</dbReference>
<dbReference type="Pfam" id="PF00595">
    <property type="entry name" value="PDZ"/>
    <property type="match status" value="3"/>
</dbReference>
<keyword evidence="8" id="KW-1185">Reference proteome</keyword>
<sequence length="885" mass="98420">MIDWVSIVRGSSRRLSNRIPAYMFVPNIRRKRKKRVPQAPPVAMDETDPGVDGEEKYVPPPRLCCCFTPLLLPSALRMSKTLNSSKDKNVDPNCRLHGASTSNQVIATLLHRVREVGQVCTPRCIRGEQGAARVDSTVFEHPGLSIAELINPDNRGIMEFLKFYVKDARRSGSPRATFTFQVVEEGWELVEVEIERGRGGLGVSVAGGTDSPHFPQDPNIYITKIIPNGAAFRDKRLRVNDVLLRVNDVDLVGVPHGFAVETLRVAGSVLNLLVKRRKTLRQLSPGQYEVELTKGDQGLGFSIAGGMGNQHIPGDAGIFVTKVTELFFCLVTEEHHEWLCGCSPASRVPPNLQSGHSQVMEGGAAAAEGTLEVGDRLVAVRNGADGEVSLENVTHEEAVAVLKGLRDAVVLVIEKPKPSNHHNPIDDDDREEDYGPVLFSPKTEATPNQLPDDRQPASSTHSPPQPSMESRKVVLQKGPNGLGFNIVGGEDDEGIFISYLLTGGVAEASGALKIGDQIIRPQKDDGLPSRGLPFTFGEILHVTNACDDEWWQAKRVLPSGSEGELGIIPSKRRWERKMRARDRTVKFQGKASGSISLQGSTSSLDRKKRITFSRKFPFMKSRDERGIGDEDSDLESTTVASRNGETGSLKGGEERILSYEPVERVEISFSRPVVILGPLKDRFNDDLISEFPDKFGTCVPRMKSGVWECPEHLHNSACAADTTRARREYEVDGQDYYFVPSREEMERDIQNHLFIEAGQYNENLYGTSVTAVRRVAENGKHCILDVSASAIRRLRIANLHPIAILIRPRSHELLMEWNKRTTEEQAKKQYERALKLEHDYLEYFSALVHGDTPEEVYENVKHVIDINSDSVIWAPKEKDKEVWSS</sequence>
<evidence type="ECO:0000313" key="7">
    <source>
        <dbReference type="EMBL" id="CAD7245296.1"/>
    </source>
</evidence>
<organism evidence="7">
    <name type="scientific">Darwinula stevensoni</name>
    <dbReference type="NCBI Taxonomy" id="69355"/>
    <lineage>
        <taxon>Eukaryota</taxon>
        <taxon>Metazoa</taxon>
        <taxon>Ecdysozoa</taxon>
        <taxon>Arthropoda</taxon>
        <taxon>Crustacea</taxon>
        <taxon>Oligostraca</taxon>
        <taxon>Ostracoda</taxon>
        <taxon>Podocopa</taxon>
        <taxon>Podocopida</taxon>
        <taxon>Darwinulocopina</taxon>
        <taxon>Darwinuloidea</taxon>
        <taxon>Darwinulidae</taxon>
        <taxon>Darwinula</taxon>
    </lineage>
</organism>
<dbReference type="GO" id="GO:0031594">
    <property type="term" value="C:neuromuscular junction"/>
    <property type="evidence" value="ECO:0007669"/>
    <property type="project" value="TreeGrafter"/>
</dbReference>
<dbReference type="InterPro" id="IPR050614">
    <property type="entry name" value="Synaptic_Scaffolding_LAP-MAGUK"/>
</dbReference>
<dbReference type="InterPro" id="IPR036028">
    <property type="entry name" value="SH3-like_dom_sf"/>
</dbReference>
<dbReference type="CDD" id="cd11861">
    <property type="entry name" value="SH3_DLG-like"/>
    <property type="match status" value="1"/>
</dbReference>
<dbReference type="GO" id="GO:0043005">
    <property type="term" value="C:neuron projection"/>
    <property type="evidence" value="ECO:0007669"/>
    <property type="project" value="TreeGrafter"/>
</dbReference>
<dbReference type="EMBL" id="LR900343">
    <property type="protein sequence ID" value="CAD7245296.1"/>
    <property type="molecule type" value="Genomic_DNA"/>
</dbReference>
<dbReference type="InterPro" id="IPR001478">
    <property type="entry name" value="PDZ"/>
</dbReference>
<feature type="domain" description="PDZ" evidence="6">
    <location>
        <begin position="191"/>
        <end position="278"/>
    </location>
</feature>
<accession>A0A7R8X969</accession>
<protein>
    <submittedName>
        <fullName evidence="7">Uncharacterized protein</fullName>
    </submittedName>
</protein>
<dbReference type="Gene3D" id="2.30.42.10">
    <property type="match status" value="4"/>
</dbReference>
<dbReference type="GO" id="GO:0098609">
    <property type="term" value="P:cell-cell adhesion"/>
    <property type="evidence" value="ECO:0007669"/>
    <property type="project" value="TreeGrafter"/>
</dbReference>
<dbReference type="EMBL" id="CAJPEV010000826">
    <property type="protein sequence ID" value="CAG0888862.1"/>
    <property type="molecule type" value="Genomic_DNA"/>
</dbReference>
<feature type="region of interest" description="Disordered" evidence="4">
    <location>
        <begin position="417"/>
        <end position="472"/>
    </location>
</feature>
<gene>
    <name evidence="7" type="ORF">DSTB1V02_LOCUS5170</name>
</gene>
<feature type="region of interest" description="Disordered" evidence="4">
    <location>
        <begin position="623"/>
        <end position="649"/>
    </location>
</feature>
<evidence type="ECO:0000259" key="6">
    <source>
        <dbReference type="PROSITE" id="PS50106"/>
    </source>
</evidence>
<dbReference type="Gene3D" id="3.40.50.300">
    <property type="entry name" value="P-loop containing nucleotide triphosphate hydrolases"/>
    <property type="match status" value="1"/>
</dbReference>
<keyword evidence="2" id="KW-0677">Repeat</keyword>
<proteinExistence type="predicted"/>
<keyword evidence="3" id="KW-0472">Membrane</keyword>
<feature type="compositionally biased region" description="Polar residues" evidence="4">
    <location>
        <begin position="635"/>
        <end position="646"/>
    </location>
</feature>
<dbReference type="PANTHER" id="PTHR23119:SF51">
    <property type="entry name" value="DISKS LARGE 1 TUMOR SUPPRESSOR PROTEIN"/>
    <property type="match status" value="1"/>
</dbReference>
<dbReference type="PROSITE" id="PS50052">
    <property type="entry name" value="GUANYLATE_KINASE_2"/>
    <property type="match status" value="1"/>
</dbReference>
<dbReference type="OrthoDB" id="78824at2759"/>
<dbReference type="AlphaFoldDB" id="A0A7R8X969"/>
<dbReference type="SMART" id="SM00228">
    <property type="entry name" value="PDZ"/>
    <property type="match status" value="3"/>
</dbReference>
<feature type="region of interest" description="Disordered" evidence="4">
    <location>
        <begin position="33"/>
        <end position="52"/>
    </location>
</feature>
<feature type="domain" description="PDZ" evidence="6">
    <location>
        <begin position="289"/>
        <end position="417"/>
    </location>
</feature>
<dbReference type="GO" id="GO:0019901">
    <property type="term" value="F:protein kinase binding"/>
    <property type="evidence" value="ECO:0007669"/>
    <property type="project" value="TreeGrafter"/>
</dbReference>
<evidence type="ECO:0000256" key="2">
    <source>
        <dbReference type="ARBA" id="ARBA00022737"/>
    </source>
</evidence>
<dbReference type="InterPro" id="IPR008144">
    <property type="entry name" value="Guanylate_kin-like_dom"/>
</dbReference>
<dbReference type="GO" id="GO:0045197">
    <property type="term" value="P:establishment or maintenance of epithelial cell apical/basal polarity"/>
    <property type="evidence" value="ECO:0007669"/>
    <property type="project" value="TreeGrafter"/>
</dbReference>
<dbReference type="InterPro" id="IPR036034">
    <property type="entry name" value="PDZ_sf"/>
</dbReference>
<feature type="domain" description="PDZ" evidence="6">
    <location>
        <begin position="472"/>
        <end position="519"/>
    </location>
</feature>